<feature type="transmembrane region" description="Helical" evidence="1">
    <location>
        <begin position="167"/>
        <end position="185"/>
    </location>
</feature>
<keyword evidence="1" id="KW-0472">Membrane</keyword>
<evidence type="ECO:0000313" key="3">
    <source>
        <dbReference type="EMBL" id="TWD14556.1"/>
    </source>
</evidence>
<keyword evidence="3" id="KW-0645">Protease</keyword>
<protein>
    <submittedName>
        <fullName evidence="3">CAAX prenyl protease-like protein</fullName>
    </submittedName>
</protein>
<dbReference type="Pfam" id="PF02517">
    <property type="entry name" value="Rce1-like"/>
    <property type="match status" value="1"/>
</dbReference>
<feature type="transmembrane region" description="Helical" evidence="1">
    <location>
        <begin position="215"/>
        <end position="235"/>
    </location>
</feature>
<dbReference type="GO" id="GO:0006508">
    <property type="term" value="P:proteolysis"/>
    <property type="evidence" value="ECO:0007669"/>
    <property type="project" value="UniProtKB-KW"/>
</dbReference>
<feature type="transmembrane region" description="Helical" evidence="1">
    <location>
        <begin position="53"/>
        <end position="75"/>
    </location>
</feature>
<sequence length="243" mass="26033">MTETVLVLLVSLGASALRSAFALAIKLARPEPLREQTTAMNSSRAPDLPWLDLAYQLVDVGLGLIPALLALHLLLRDDSRAARAIGFDGRRPGSDLARGLLLAAAVGLPGLGWYLAARAIGINTTVAAANLESHWWSVPVLVLAAIQNAVLEEVVMVGYLFTRWGQAGWGVVVVILTSALIRGSYHLYQGVGGFAGNLVMGLLFGWVYTRTRRVMPLVIAHTVLDVVAFVGYALLRGQVGWLT</sequence>
<gene>
    <name evidence="3" type="ORF">FB557_1969</name>
</gene>
<dbReference type="GO" id="GO:0080120">
    <property type="term" value="P:CAAX-box protein maturation"/>
    <property type="evidence" value="ECO:0007669"/>
    <property type="project" value="UniProtKB-ARBA"/>
</dbReference>
<keyword evidence="4" id="KW-1185">Reference proteome</keyword>
<dbReference type="EMBL" id="VIUW01000003">
    <property type="protein sequence ID" value="TWD14556.1"/>
    <property type="molecule type" value="Genomic_DNA"/>
</dbReference>
<dbReference type="AlphaFoldDB" id="A0A560WAA1"/>
<reference evidence="3 4" key="1">
    <citation type="submission" date="2019-06" db="EMBL/GenBank/DDBJ databases">
        <title>Sequencing the genomes of 1000 actinobacteria strains.</title>
        <authorList>
            <person name="Klenk H.-P."/>
        </authorList>
    </citation>
    <scope>NUCLEOTIDE SEQUENCE [LARGE SCALE GENOMIC DNA]</scope>
    <source>
        <strain evidence="3 4">DSM 18935</strain>
    </source>
</reference>
<evidence type="ECO:0000256" key="1">
    <source>
        <dbReference type="SAM" id="Phobius"/>
    </source>
</evidence>
<name>A0A560WAA1_9MICO</name>
<keyword evidence="1" id="KW-0812">Transmembrane</keyword>
<comment type="caution">
    <text evidence="3">The sequence shown here is derived from an EMBL/GenBank/DDBJ whole genome shotgun (WGS) entry which is preliminary data.</text>
</comment>
<evidence type="ECO:0000313" key="4">
    <source>
        <dbReference type="Proteomes" id="UP000315628"/>
    </source>
</evidence>
<dbReference type="InterPro" id="IPR003675">
    <property type="entry name" value="Rce1/LyrA-like_dom"/>
</dbReference>
<feature type="domain" description="CAAX prenyl protease 2/Lysostaphin resistance protein A-like" evidence="2">
    <location>
        <begin position="135"/>
        <end position="226"/>
    </location>
</feature>
<proteinExistence type="predicted"/>
<accession>A0A560WAA1</accession>
<keyword evidence="1" id="KW-1133">Transmembrane helix</keyword>
<organism evidence="3 4">
    <name type="scientific">Marihabitans asiaticum</name>
    <dbReference type="NCBI Taxonomy" id="415218"/>
    <lineage>
        <taxon>Bacteria</taxon>
        <taxon>Bacillati</taxon>
        <taxon>Actinomycetota</taxon>
        <taxon>Actinomycetes</taxon>
        <taxon>Micrococcales</taxon>
        <taxon>Intrasporangiaceae</taxon>
        <taxon>Marihabitans</taxon>
    </lineage>
</organism>
<dbReference type="Proteomes" id="UP000315628">
    <property type="component" value="Unassembled WGS sequence"/>
</dbReference>
<evidence type="ECO:0000259" key="2">
    <source>
        <dbReference type="Pfam" id="PF02517"/>
    </source>
</evidence>
<keyword evidence="3" id="KW-0378">Hydrolase</keyword>
<feature type="transmembrane region" description="Helical" evidence="1">
    <location>
        <begin position="191"/>
        <end position="208"/>
    </location>
</feature>
<feature type="transmembrane region" description="Helical" evidence="1">
    <location>
        <begin position="136"/>
        <end position="160"/>
    </location>
</feature>
<dbReference type="GO" id="GO:0004175">
    <property type="term" value="F:endopeptidase activity"/>
    <property type="evidence" value="ECO:0007669"/>
    <property type="project" value="UniProtKB-ARBA"/>
</dbReference>
<feature type="transmembrane region" description="Helical" evidence="1">
    <location>
        <begin position="96"/>
        <end position="116"/>
    </location>
</feature>